<dbReference type="Pfam" id="PF05258">
    <property type="entry name" value="DciA"/>
    <property type="match status" value="1"/>
</dbReference>
<protein>
    <submittedName>
        <fullName evidence="1">DUF721 domain-containing protein</fullName>
    </submittedName>
</protein>
<evidence type="ECO:0000313" key="2">
    <source>
        <dbReference type="Proteomes" id="UP000653730"/>
    </source>
</evidence>
<evidence type="ECO:0000313" key="1">
    <source>
        <dbReference type="EMBL" id="MBC9796049.1"/>
    </source>
</evidence>
<dbReference type="AlphaFoldDB" id="A0A926JRM9"/>
<keyword evidence="2" id="KW-1185">Reference proteome</keyword>
<dbReference type="Proteomes" id="UP000653730">
    <property type="component" value="Unassembled WGS sequence"/>
</dbReference>
<dbReference type="PANTHER" id="PTHR36456">
    <property type="entry name" value="UPF0232 PROTEIN SCO3875"/>
    <property type="match status" value="1"/>
</dbReference>
<reference evidence="1 2" key="1">
    <citation type="submission" date="2020-09" db="EMBL/GenBank/DDBJ databases">
        <title>Sinomicrobium weinanense sp. nov., a halophilic bacteria isolated from saline-alkali soil.</title>
        <authorList>
            <person name="Wu P."/>
            <person name="Ren H."/>
            <person name="Mei Y."/>
            <person name="Liang Y."/>
            <person name="Chen Z."/>
        </authorList>
    </citation>
    <scope>NUCLEOTIDE SEQUENCE [LARGE SCALE GENOMIC DNA]</scope>
    <source>
        <strain evidence="1 2">FJxs</strain>
    </source>
</reference>
<gene>
    <name evidence="1" type="ORF">IBL28_08735</name>
</gene>
<organism evidence="1 2">
    <name type="scientific">Sinomicrobium weinanense</name>
    <dbReference type="NCBI Taxonomy" id="2842200"/>
    <lineage>
        <taxon>Bacteria</taxon>
        <taxon>Pseudomonadati</taxon>
        <taxon>Bacteroidota</taxon>
        <taxon>Flavobacteriia</taxon>
        <taxon>Flavobacteriales</taxon>
        <taxon>Flavobacteriaceae</taxon>
        <taxon>Sinomicrobium</taxon>
    </lineage>
</organism>
<dbReference type="RefSeq" id="WP_187965196.1">
    <property type="nucleotide sequence ID" value="NZ_JACVDC010000019.1"/>
</dbReference>
<dbReference type="InterPro" id="IPR007922">
    <property type="entry name" value="DciA-like"/>
</dbReference>
<dbReference type="PANTHER" id="PTHR36456:SF1">
    <property type="entry name" value="UPF0232 PROTEIN SCO3875"/>
    <property type="match status" value="1"/>
</dbReference>
<dbReference type="EMBL" id="JACVDC010000019">
    <property type="protein sequence ID" value="MBC9796049.1"/>
    <property type="molecule type" value="Genomic_DNA"/>
</dbReference>
<proteinExistence type="predicted"/>
<name>A0A926JRM9_9FLAO</name>
<comment type="caution">
    <text evidence="1">The sequence shown here is derived from an EMBL/GenBank/DDBJ whole genome shotgun (WGS) entry which is preliminary data.</text>
</comment>
<accession>A0A926JRM9</accession>
<sequence>MAKRYGEQMSLSDGLKAFIEQNRLQSGMDKIDVREAWKQLMGNGINTYTSDVQLKGDTLYVSLTSSVLREELSYGKQKIIKMINDELGKELVKNLILR</sequence>